<keyword evidence="2" id="KW-1185">Reference proteome</keyword>
<dbReference type="Proteomes" id="UP000203853">
    <property type="component" value="Segment"/>
</dbReference>
<protein>
    <submittedName>
        <fullName evidence="1">Uncharacterized protein</fullName>
    </submittedName>
</protein>
<dbReference type="OrthoDB" id="40341at10239"/>
<dbReference type="EMBL" id="KR011062">
    <property type="protein sequence ID" value="AKJ71765.1"/>
    <property type="molecule type" value="Genomic_DNA"/>
</dbReference>
<dbReference type="GeneID" id="26631036"/>
<accession>A0A0K0N507</accession>
<dbReference type="KEGG" id="vg:26631036"/>
<gene>
    <name evidence="1" type="ORF">TIN2_75</name>
</gene>
<reference evidence="1 2" key="1">
    <citation type="journal article" date="2015" name="Appl. Environ. Microbiol.">
        <title>Three of a Kind: Genetically Similar Tsukamurella Phages TIN2, TIN3, and TIN4.</title>
        <authorList>
            <person name="Dyson Z.A."/>
            <person name="Tucci J."/>
            <person name="Seviour R.J."/>
            <person name="Petrovski S."/>
        </authorList>
    </citation>
    <scope>NUCLEOTIDE SEQUENCE [LARGE SCALE GENOMIC DNA]</scope>
</reference>
<evidence type="ECO:0000313" key="1">
    <source>
        <dbReference type="EMBL" id="AKJ71765.1"/>
    </source>
</evidence>
<sequence>MRVSIELEVDEREYRVELTADQGVTRRTLLEAARQALTTITEGSASPVEATIERVASESTHRATQRD</sequence>
<name>A0A0K0N507_9CAUD</name>
<evidence type="ECO:0000313" key="2">
    <source>
        <dbReference type="Proteomes" id="UP000203853"/>
    </source>
</evidence>
<dbReference type="RefSeq" id="YP_009204510.1">
    <property type="nucleotide sequence ID" value="NC_028865.1"/>
</dbReference>
<organism evidence="1 2">
    <name type="scientific">Tsukamurella phage TIN2</name>
    <dbReference type="NCBI Taxonomy" id="1636545"/>
    <lineage>
        <taxon>Viruses</taxon>
        <taxon>Duplodnaviria</taxon>
        <taxon>Heunggongvirae</taxon>
        <taxon>Uroviricota</taxon>
        <taxon>Caudoviricetes</taxon>
        <taxon>Tinduovirus</taxon>
        <taxon>Tinduovirus TIN2</taxon>
    </lineage>
</organism>
<proteinExistence type="predicted"/>